<dbReference type="EMBL" id="JBBMFD010000015">
    <property type="protein sequence ID" value="MEQ2440962.1"/>
    <property type="molecule type" value="Genomic_DNA"/>
</dbReference>
<keyword evidence="1" id="KW-0533">Nickel</keyword>
<dbReference type="PANTHER" id="PTHR34535:SF3">
    <property type="entry name" value="HYDROGENASE MATURATION FACTOR HYPA"/>
    <property type="match status" value="1"/>
</dbReference>
<evidence type="ECO:0000313" key="5">
    <source>
        <dbReference type="Proteomes" id="UP001489509"/>
    </source>
</evidence>
<keyword evidence="3" id="KW-0862">Zinc</keyword>
<gene>
    <name evidence="4" type="ORF">WMO26_09005</name>
</gene>
<sequence length="113" mass="12397">MHDYHKAVDMVNYGVAQASKQGKRKVTKITLVMGDSCGYSEESIRMYFDEVSAGTVCEGAQICVEHVKAKLKCPQCGKLFERKPMHLACPDCGVEGEPTDVGTQIEIKSAELL</sequence>
<evidence type="ECO:0000313" key="4">
    <source>
        <dbReference type="EMBL" id="MEQ2440962.1"/>
    </source>
</evidence>
<evidence type="ECO:0000256" key="2">
    <source>
        <dbReference type="ARBA" id="ARBA00022723"/>
    </source>
</evidence>
<accession>A0ABV1E0X9</accession>
<dbReference type="RefSeq" id="WP_349219782.1">
    <property type="nucleotide sequence ID" value="NZ_JBBMFD010000015.1"/>
</dbReference>
<evidence type="ECO:0000256" key="1">
    <source>
        <dbReference type="ARBA" id="ARBA00022596"/>
    </source>
</evidence>
<keyword evidence="2" id="KW-0479">Metal-binding</keyword>
<evidence type="ECO:0000256" key="3">
    <source>
        <dbReference type="ARBA" id="ARBA00022833"/>
    </source>
</evidence>
<dbReference type="InterPro" id="IPR000688">
    <property type="entry name" value="HypA/HybF"/>
</dbReference>
<dbReference type="Gene3D" id="3.30.2320.80">
    <property type="match status" value="1"/>
</dbReference>
<dbReference type="Pfam" id="PF01155">
    <property type="entry name" value="HypA"/>
    <property type="match status" value="1"/>
</dbReference>
<organism evidence="4 5">
    <name type="scientific">Solibaculum intestinale</name>
    <dbReference type="NCBI Taxonomy" id="3133165"/>
    <lineage>
        <taxon>Bacteria</taxon>
        <taxon>Bacillati</taxon>
        <taxon>Bacillota</taxon>
        <taxon>Clostridia</taxon>
        <taxon>Eubacteriales</taxon>
        <taxon>Oscillospiraceae</taxon>
        <taxon>Solibaculum</taxon>
    </lineage>
</organism>
<dbReference type="PANTHER" id="PTHR34535">
    <property type="entry name" value="HYDROGENASE MATURATION FACTOR HYPA"/>
    <property type="match status" value="1"/>
</dbReference>
<name>A0ABV1E0X9_9FIRM</name>
<reference evidence="4 5" key="1">
    <citation type="submission" date="2024-03" db="EMBL/GenBank/DDBJ databases">
        <title>Human intestinal bacterial collection.</title>
        <authorList>
            <person name="Pauvert C."/>
            <person name="Hitch T.C.A."/>
            <person name="Clavel T."/>
        </authorList>
    </citation>
    <scope>NUCLEOTIDE SEQUENCE [LARGE SCALE GENOMIC DNA]</scope>
    <source>
        <strain evidence="4 5">CLA-JM-H44</strain>
    </source>
</reference>
<dbReference type="Proteomes" id="UP001489509">
    <property type="component" value="Unassembled WGS sequence"/>
</dbReference>
<proteinExistence type="predicted"/>
<protein>
    <submittedName>
        <fullName evidence="4">Hydrogenase maturation nickel metallochaperone HypA</fullName>
    </submittedName>
</protein>
<dbReference type="PIRSF" id="PIRSF004761">
    <property type="entry name" value="Hydrgn_mat_HypA"/>
    <property type="match status" value="1"/>
</dbReference>
<comment type="caution">
    <text evidence="4">The sequence shown here is derived from an EMBL/GenBank/DDBJ whole genome shotgun (WGS) entry which is preliminary data.</text>
</comment>
<keyword evidence="5" id="KW-1185">Reference proteome</keyword>